<gene>
    <name evidence="4" type="ORF">PEVE_00045201</name>
</gene>
<feature type="compositionally biased region" description="Acidic residues" evidence="2">
    <location>
        <begin position="218"/>
        <end position="228"/>
    </location>
</feature>
<dbReference type="SUPFAM" id="SSF54928">
    <property type="entry name" value="RNA-binding domain, RBD"/>
    <property type="match status" value="1"/>
</dbReference>
<dbReference type="Pfam" id="PF00098">
    <property type="entry name" value="zf-CCHC"/>
    <property type="match status" value="1"/>
</dbReference>
<dbReference type="InterPro" id="IPR001878">
    <property type="entry name" value="Znf_CCHC"/>
</dbReference>
<dbReference type="Proteomes" id="UP001159427">
    <property type="component" value="Unassembled WGS sequence"/>
</dbReference>
<evidence type="ECO:0000256" key="1">
    <source>
        <dbReference type="PROSITE-ProRule" id="PRU00047"/>
    </source>
</evidence>
<keyword evidence="1" id="KW-0863">Zinc-finger</keyword>
<dbReference type="Gene3D" id="4.10.60.10">
    <property type="entry name" value="Zinc finger, CCHC-type"/>
    <property type="match status" value="1"/>
</dbReference>
<feature type="region of interest" description="Disordered" evidence="2">
    <location>
        <begin position="204"/>
        <end position="317"/>
    </location>
</feature>
<feature type="non-terminal residue" evidence="4">
    <location>
        <position position="369"/>
    </location>
</feature>
<keyword evidence="5" id="KW-1185">Reference proteome</keyword>
<dbReference type="PANTHER" id="PTHR22639">
    <property type="entry name" value="GAG-RELATED PROTEIN"/>
    <property type="match status" value="1"/>
</dbReference>
<dbReference type="InterPro" id="IPR036875">
    <property type="entry name" value="Znf_CCHC_sf"/>
</dbReference>
<dbReference type="SMART" id="SM00343">
    <property type="entry name" value="ZnF_C2HC"/>
    <property type="match status" value="2"/>
</dbReference>
<keyword evidence="1" id="KW-0479">Metal-binding</keyword>
<evidence type="ECO:0000259" key="3">
    <source>
        <dbReference type="PROSITE" id="PS50158"/>
    </source>
</evidence>
<sequence>MASVLQCPRTLAVHFPSEIYRSTGSSQVLPELAKSLDLPNVRGIQFMPNGVVRVTYKEPAQCDAALASGIRFRGAPLRITPVDSRTRLVYVRDLPVEVPDDGLKVFLRAFGVVHSCAMQTYPRMPDVSTGTRVVKVTLTKDLPSSVRVSGFDVRLWYQGQPQVCPVCRSYGHRVKDCPFNGLCRRCSQPGHMARECSFRRTSVAPTVPDPVAGVDPAMSEDEDEDDPDYVLSSASESGSCSGDEEVLRSVPTSVLAARARKRHAPPVLPSDESSVDLRDNELSPVSESASTVPGTPESASAVVVPDPDPVVPDPVPGTPVSASAVVVPAPDPVVPDPVPGTPVSASASTPVASAPVAESPPTFWKATRD</sequence>
<dbReference type="SUPFAM" id="SSF57756">
    <property type="entry name" value="Retrovirus zinc finger-like domains"/>
    <property type="match status" value="1"/>
</dbReference>
<name>A0ABN8LTD0_9CNID</name>
<evidence type="ECO:0000313" key="4">
    <source>
        <dbReference type="EMBL" id="CAH3018890.1"/>
    </source>
</evidence>
<feature type="region of interest" description="Disordered" evidence="2">
    <location>
        <begin position="335"/>
        <end position="369"/>
    </location>
</feature>
<dbReference type="PROSITE" id="PS50158">
    <property type="entry name" value="ZF_CCHC"/>
    <property type="match status" value="1"/>
</dbReference>
<feature type="domain" description="CCHC-type" evidence="3">
    <location>
        <begin position="183"/>
        <end position="196"/>
    </location>
</feature>
<dbReference type="InterPro" id="IPR042509">
    <property type="entry name" value="ZCCHC3"/>
</dbReference>
<dbReference type="PANTHER" id="PTHR22639:SF3">
    <property type="entry name" value="ZINC FINGER CCHC DOMAIN-CONTAINING PROTEIN 3"/>
    <property type="match status" value="1"/>
</dbReference>
<dbReference type="InterPro" id="IPR035979">
    <property type="entry name" value="RBD_domain_sf"/>
</dbReference>
<feature type="compositionally biased region" description="Pro residues" evidence="2">
    <location>
        <begin position="306"/>
        <end position="317"/>
    </location>
</feature>
<protein>
    <recommendedName>
        <fullName evidence="3">CCHC-type domain-containing protein</fullName>
    </recommendedName>
</protein>
<dbReference type="EMBL" id="CALNXI010000099">
    <property type="protein sequence ID" value="CAH3018890.1"/>
    <property type="molecule type" value="Genomic_DNA"/>
</dbReference>
<proteinExistence type="predicted"/>
<accession>A0ABN8LTD0</accession>
<evidence type="ECO:0000313" key="5">
    <source>
        <dbReference type="Proteomes" id="UP001159427"/>
    </source>
</evidence>
<organism evidence="4 5">
    <name type="scientific">Porites evermanni</name>
    <dbReference type="NCBI Taxonomy" id="104178"/>
    <lineage>
        <taxon>Eukaryota</taxon>
        <taxon>Metazoa</taxon>
        <taxon>Cnidaria</taxon>
        <taxon>Anthozoa</taxon>
        <taxon>Hexacorallia</taxon>
        <taxon>Scleractinia</taxon>
        <taxon>Fungiina</taxon>
        <taxon>Poritidae</taxon>
        <taxon>Porites</taxon>
    </lineage>
</organism>
<comment type="caution">
    <text evidence="4">The sequence shown here is derived from an EMBL/GenBank/DDBJ whole genome shotgun (WGS) entry which is preliminary data.</text>
</comment>
<reference evidence="4 5" key="1">
    <citation type="submission" date="2022-05" db="EMBL/GenBank/DDBJ databases">
        <authorList>
            <consortium name="Genoscope - CEA"/>
            <person name="William W."/>
        </authorList>
    </citation>
    <scope>NUCLEOTIDE SEQUENCE [LARGE SCALE GENOMIC DNA]</scope>
</reference>
<keyword evidence="1" id="KW-0862">Zinc</keyword>
<evidence type="ECO:0000256" key="2">
    <source>
        <dbReference type="SAM" id="MobiDB-lite"/>
    </source>
</evidence>
<feature type="compositionally biased region" description="Polar residues" evidence="2">
    <location>
        <begin position="283"/>
        <end position="293"/>
    </location>
</feature>
<feature type="compositionally biased region" description="Low complexity" evidence="2">
    <location>
        <begin position="232"/>
        <end position="241"/>
    </location>
</feature>
<feature type="compositionally biased region" description="Low complexity" evidence="2">
    <location>
        <begin position="341"/>
        <end position="362"/>
    </location>
</feature>